<name>A0AAN6RFG4_9PLEO</name>
<dbReference type="InterPro" id="IPR021840">
    <property type="entry name" value="DUF3433"/>
</dbReference>
<dbReference type="EMBL" id="WVTA01000015">
    <property type="protein sequence ID" value="KAK3201998.1"/>
    <property type="molecule type" value="Genomic_DNA"/>
</dbReference>
<keyword evidence="3" id="KW-1185">Reference proteome</keyword>
<dbReference type="PANTHER" id="PTHR37544:SF3">
    <property type="entry name" value="SPRAY"/>
    <property type="match status" value="1"/>
</dbReference>
<keyword evidence="1" id="KW-0812">Transmembrane</keyword>
<organism evidence="2 3">
    <name type="scientific">Pseudopithomyces chartarum</name>
    <dbReference type="NCBI Taxonomy" id="1892770"/>
    <lineage>
        <taxon>Eukaryota</taxon>
        <taxon>Fungi</taxon>
        <taxon>Dikarya</taxon>
        <taxon>Ascomycota</taxon>
        <taxon>Pezizomycotina</taxon>
        <taxon>Dothideomycetes</taxon>
        <taxon>Pleosporomycetidae</taxon>
        <taxon>Pleosporales</taxon>
        <taxon>Massarineae</taxon>
        <taxon>Didymosphaeriaceae</taxon>
        <taxon>Pseudopithomyces</taxon>
    </lineage>
</organism>
<sequence>MNPPTQRSSERELRNLIPPSPAVRPLWGQNREEAAMPQAQNNQDWYGWTPVFLRKKPLIGLLSGFLLILLAIVALAVVDSKHAGVSSAESKIYYLWTYGTTAEVMTIVAALWAKVEFRTKQAMPWETLKRRSTPASKTLLMDYLSPSLVESLWGALRRAHWPVAVVITNTLLIQLLTVASTGLLYLQRTPVTNSRCEITASTDFVNEFNTSRIGATPILATLALQNNTIPMPPGTSLKGAYQRLETQSTYSRPSSVQIDGISKSFRADLKCETATVRGLGSNCDAWQCHAFNVTLDITAPGCSISGFNYTTGCGMSLGPTYCDVKSAWTTECDNGHKGQTANRMVFMVGKILQNLSRSHDPIDLLANKTTTILCEPNYEIVDAHVRMDQAGNILEERNFTALKNVEPGFPPWNLIDGLHTSSRAAKAVFGYTYSYSSWSFAPWLELSDLFFNWIEIDDPKGNIKDAEFLKAKVSEVFSIAAAQMAKIHLLKPSSKMQIGQCSVTEDRLRIRGLSLYMMVASLVVLLVLVVLFIYTRPGHLASRDPTTIGGLALVLARSPTILSLFSDKGAVTLKSIRTDLEGMSCRSTFSTNQGQQEFSVQITANNIKSKTAPDSEIPKAATEQIKLWNPVSLHRSFKSLVIASLLVLVILLEVMYWYSKEHNGVAEVNTHSYVRFVWAYVPAIVMLSAHTLVAMVAFSSLQIFPYFQLLKRSPNTWDDASRDYLSKFAVQSLSKSISKHHWSVACMSLTALLGPLLTVVVSGLYTPYEIQSHLGVSLSTADSFNASFKPFDLFYSRAFGPASANVGLLLTQNFSNPLWTYDEFAFPKFNITYPEEYHIPRDDELKSNITMTLPAIRATLDCNLATQYPQNFSKLLGYRSNVSVSAFEHLGCDPTFWPMPDPSTPFGYFSMANPSKLNISYLTLSNTLCGAYGTSETNWRPFVCKNTINQLDVNVTIAASTSIILSATPLDNTTKYFSNETLYRADSLTFPSKMVPTLSGHANFGGQGLAANFYDPVFQAVIYTTGTTGDPSDFPMKLYMDDEGFEKIIEHLQHVYRIVIAQTAAAIRIPLNATSPATSPLMVNGTLHYPGVWRLRQSGISTRILDGLLIAMAICVAISLVLMDTRGVLSKNPSSIAAGASFIAGRSDWLRDEMIQNAQWSDDSELKKNPFWGGLGFRLGWWDMESKEGVSKNFGLDVKEKNYL</sequence>
<feature type="transmembrane region" description="Helical" evidence="1">
    <location>
        <begin position="58"/>
        <end position="78"/>
    </location>
</feature>
<dbReference type="Pfam" id="PF11915">
    <property type="entry name" value="DUF3433"/>
    <property type="match status" value="2"/>
</dbReference>
<accession>A0AAN6RFG4</accession>
<keyword evidence="1" id="KW-1133">Transmembrane helix</keyword>
<feature type="transmembrane region" description="Helical" evidence="1">
    <location>
        <begin position="1104"/>
        <end position="1123"/>
    </location>
</feature>
<feature type="transmembrane region" description="Helical" evidence="1">
    <location>
        <begin position="742"/>
        <end position="765"/>
    </location>
</feature>
<dbReference type="AlphaFoldDB" id="A0AAN6RFG4"/>
<evidence type="ECO:0000313" key="3">
    <source>
        <dbReference type="Proteomes" id="UP001280581"/>
    </source>
</evidence>
<evidence type="ECO:0000313" key="2">
    <source>
        <dbReference type="EMBL" id="KAK3201998.1"/>
    </source>
</evidence>
<proteinExistence type="predicted"/>
<feature type="transmembrane region" description="Helical" evidence="1">
    <location>
        <begin position="162"/>
        <end position="186"/>
    </location>
</feature>
<feature type="transmembrane region" description="Helical" evidence="1">
    <location>
        <begin position="515"/>
        <end position="534"/>
    </location>
</feature>
<feature type="transmembrane region" description="Helical" evidence="1">
    <location>
        <begin position="678"/>
        <end position="704"/>
    </location>
</feature>
<dbReference type="Proteomes" id="UP001280581">
    <property type="component" value="Unassembled WGS sequence"/>
</dbReference>
<evidence type="ECO:0000256" key="1">
    <source>
        <dbReference type="SAM" id="Phobius"/>
    </source>
</evidence>
<protein>
    <submittedName>
        <fullName evidence="2">Uncharacterized protein</fullName>
    </submittedName>
</protein>
<feature type="transmembrane region" description="Helical" evidence="1">
    <location>
        <begin position="93"/>
        <end position="113"/>
    </location>
</feature>
<gene>
    <name evidence="2" type="ORF">GRF29_164g1339373</name>
</gene>
<dbReference type="PANTHER" id="PTHR37544">
    <property type="entry name" value="SPRAY-RELATED"/>
    <property type="match status" value="1"/>
</dbReference>
<keyword evidence="1" id="KW-0472">Membrane</keyword>
<comment type="caution">
    <text evidence="2">The sequence shown here is derived from an EMBL/GenBank/DDBJ whole genome shotgun (WGS) entry which is preliminary data.</text>
</comment>
<feature type="transmembrane region" description="Helical" evidence="1">
    <location>
        <begin position="640"/>
        <end position="658"/>
    </location>
</feature>
<reference evidence="2 3" key="1">
    <citation type="submission" date="2021-02" db="EMBL/GenBank/DDBJ databases">
        <title>Genome assembly of Pseudopithomyces chartarum.</title>
        <authorList>
            <person name="Jauregui R."/>
            <person name="Singh J."/>
            <person name="Voisey C."/>
        </authorList>
    </citation>
    <scope>NUCLEOTIDE SEQUENCE [LARGE SCALE GENOMIC DNA]</scope>
    <source>
        <strain evidence="2 3">AGR01</strain>
    </source>
</reference>